<keyword evidence="4" id="KW-0963">Cytoplasm</keyword>
<sequence length="318" mass="35547">MDDDRYDGMYINLAQQVGGIDNLLDSFFGFLRRKTDFLSGAASAEDAQKAVLKAFQKNKERADEEGREKAMKEKKRKAEEEARRKKIAAEKAKSQKQEEDSRIEDITDVPVTIAPPGASAEGASEGEKKGEKEGEEDESEGKGLVPIHNGAIYDNYRWTQSLQDLQVHIAVPAGTKAKALTVDILKKSLKVQVKGSEPIVSGELEKAVKMEDCFWSIEDDAKAGNRVVSITLTKSNQMEWWKTVIVGDPEINTQKVEPENSKLSDLDGDTRQTVEKMMYDQRQKAAGLPTADEQGKQDMLKKFMEQHPEMDFSKAKIC</sequence>
<dbReference type="Pfam" id="PF04969">
    <property type="entry name" value="CS"/>
    <property type="match status" value="1"/>
</dbReference>
<dbReference type="InterPro" id="IPR025934">
    <property type="entry name" value="NudC_N_dom"/>
</dbReference>
<dbReference type="PANTHER" id="PTHR12356:SF3">
    <property type="entry name" value="NUCLEAR MIGRATION PROTEIN NUDC"/>
    <property type="match status" value="1"/>
</dbReference>
<dbReference type="SUPFAM" id="SSF49764">
    <property type="entry name" value="HSP20-like chaperones"/>
    <property type="match status" value="1"/>
</dbReference>
<evidence type="ECO:0000256" key="1">
    <source>
        <dbReference type="ARBA" id="ARBA00004496"/>
    </source>
</evidence>
<protein>
    <recommendedName>
        <fullName evidence="3">Nuclear migration protein nudC</fullName>
    </recommendedName>
    <alternativeName>
        <fullName evidence="6">Nuclear distribution protein C homolog</fullName>
    </alternativeName>
</protein>
<evidence type="ECO:0000259" key="8">
    <source>
        <dbReference type="PROSITE" id="PS51203"/>
    </source>
</evidence>
<comment type="similarity">
    <text evidence="2">Belongs to the nudC family.</text>
</comment>
<evidence type="ECO:0000256" key="7">
    <source>
        <dbReference type="SAM" id="MobiDB-lite"/>
    </source>
</evidence>
<organism evidence="9">
    <name type="scientific">Haptolina ericina</name>
    <dbReference type="NCBI Taxonomy" id="156174"/>
    <lineage>
        <taxon>Eukaryota</taxon>
        <taxon>Haptista</taxon>
        <taxon>Haptophyta</taxon>
        <taxon>Prymnesiophyceae</taxon>
        <taxon>Prymnesiales</taxon>
        <taxon>Prymnesiaceae</taxon>
        <taxon>Haptolina</taxon>
    </lineage>
</organism>
<reference evidence="9" key="1">
    <citation type="submission" date="2021-01" db="EMBL/GenBank/DDBJ databases">
        <authorList>
            <person name="Corre E."/>
            <person name="Pelletier E."/>
            <person name="Niang G."/>
            <person name="Scheremetjew M."/>
            <person name="Finn R."/>
            <person name="Kale V."/>
            <person name="Holt S."/>
            <person name="Cochrane G."/>
            <person name="Meng A."/>
            <person name="Brown T."/>
            <person name="Cohen L."/>
        </authorList>
    </citation>
    <scope>NUCLEOTIDE SEQUENCE</scope>
    <source>
        <strain evidence="9">CCMP281</strain>
    </source>
</reference>
<dbReference type="GO" id="GO:0005737">
    <property type="term" value="C:cytoplasm"/>
    <property type="evidence" value="ECO:0007669"/>
    <property type="project" value="UniProtKB-SubCell"/>
</dbReference>
<evidence type="ECO:0000256" key="6">
    <source>
        <dbReference type="ARBA" id="ARBA00030427"/>
    </source>
</evidence>
<dbReference type="GO" id="GO:0006457">
    <property type="term" value="P:protein folding"/>
    <property type="evidence" value="ECO:0007669"/>
    <property type="project" value="TreeGrafter"/>
</dbReference>
<dbReference type="CDD" id="cd06467">
    <property type="entry name" value="p23_NUDC_like"/>
    <property type="match status" value="1"/>
</dbReference>
<proteinExistence type="inferred from homology"/>
<dbReference type="Pfam" id="PF14050">
    <property type="entry name" value="Nudc_N"/>
    <property type="match status" value="1"/>
</dbReference>
<name>A0A7S3AZ48_9EUKA</name>
<feature type="compositionally biased region" description="Basic and acidic residues" evidence="7">
    <location>
        <begin position="58"/>
        <end position="105"/>
    </location>
</feature>
<accession>A0A7S3AZ48</accession>
<feature type="region of interest" description="Disordered" evidence="7">
    <location>
        <begin position="58"/>
        <end position="146"/>
    </location>
</feature>
<dbReference type="PANTHER" id="PTHR12356">
    <property type="entry name" value="NUCLEAR MOVEMENT PROTEIN NUDC"/>
    <property type="match status" value="1"/>
</dbReference>
<gene>
    <name evidence="9" type="ORF">HERI1096_LOCUS20668</name>
</gene>
<dbReference type="InterPro" id="IPR037898">
    <property type="entry name" value="NudC_fam"/>
</dbReference>
<evidence type="ECO:0000256" key="5">
    <source>
        <dbReference type="ARBA" id="ARBA00022553"/>
    </source>
</evidence>
<dbReference type="Gene3D" id="2.60.40.790">
    <property type="match status" value="1"/>
</dbReference>
<evidence type="ECO:0000313" key="9">
    <source>
        <dbReference type="EMBL" id="CAE0119967.1"/>
    </source>
</evidence>
<dbReference type="GO" id="GO:0051082">
    <property type="term" value="F:unfolded protein binding"/>
    <property type="evidence" value="ECO:0007669"/>
    <property type="project" value="TreeGrafter"/>
</dbReference>
<dbReference type="EMBL" id="HBHX01037192">
    <property type="protein sequence ID" value="CAE0119967.1"/>
    <property type="molecule type" value="Transcribed_RNA"/>
</dbReference>
<dbReference type="AlphaFoldDB" id="A0A7S3AZ48"/>
<evidence type="ECO:0000256" key="3">
    <source>
        <dbReference type="ARBA" id="ARBA00017641"/>
    </source>
</evidence>
<evidence type="ECO:0000256" key="4">
    <source>
        <dbReference type="ARBA" id="ARBA00022490"/>
    </source>
</evidence>
<dbReference type="PROSITE" id="PS51203">
    <property type="entry name" value="CS"/>
    <property type="match status" value="1"/>
</dbReference>
<dbReference type="InterPro" id="IPR008978">
    <property type="entry name" value="HSP20-like_chaperone"/>
</dbReference>
<evidence type="ECO:0000256" key="2">
    <source>
        <dbReference type="ARBA" id="ARBA00010513"/>
    </source>
</evidence>
<comment type="subcellular location">
    <subcellularLocation>
        <location evidence="1">Cytoplasm</location>
    </subcellularLocation>
</comment>
<keyword evidence="5" id="KW-0597">Phosphoprotein</keyword>
<feature type="domain" description="CS" evidence="8">
    <location>
        <begin position="151"/>
        <end position="245"/>
    </location>
</feature>
<dbReference type="FunFam" id="2.60.40.790:FF:000001">
    <property type="entry name" value="Nuclear migration protein nudC"/>
    <property type="match status" value="1"/>
</dbReference>
<dbReference type="InterPro" id="IPR007052">
    <property type="entry name" value="CS_dom"/>
</dbReference>